<name>A0A1E5FBK9_VIBSP</name>
<feature type="domain" description="Bacterial mobilisation" evidence="1">
    <location>
        <begin position="56"/>
        <end position="98"/>
    </location>
</feature>
<sequence length="110" mass="12634">MDKREKIIKIRANESEYDALVKRSSKPRLAEWMREYCLDAKVPRANTVPKVDPALLRQLSGMGNNLNQIARAINSQDWKPVDRVQIVAALSSLQRELNLMRTKKNVNDDS</sequence>
<dbReference type="OrthoDB" id="884463at2"/>
<evidence type="ECO:0000259" key="1">
    <source>
        <dbReference type="Pfam" id="PF05713"/>
    </source>
</evidence>
<reference evidence="2 3" key="1">
    <citation type="journal article" date="2012" name="Science">
        <title>Ecological populations of bacteria act as socially cohesive units of antibiotic production and resistance.</title>
        <authorList>
            <person name="Cordero O.X."/>
            <person name="Wildschutte H."/>
            <person name="Kirkup B."/>
            <person name="Proehl S."/>
            <person name="Ngo L."/>
            <person name="Hussain F."/>
            <person name="Le Roux F."/>
            <person name="Mincer T."/>
            <person name="Polz M.F."/>
        </authorList>
    </citation>
    <scope>NUCLEOTIDE SEQUENCE [LARGE SCALE GENOMIC DNA]</scope>
    <source>
        <strain evidence="2 3">12E03</strain>
    </source>
</reference>
<dbReference type="EMBL" id="AJZD02000342">
    <property type="protein sequence ID" value="OEF85468.1"/>
    <property type="molecule type" value="Genomic_DNA"/>
</dbReference>
<dbReference type="RefSeq" id="WP_019820367.1">
    <property type="nucleotide sequence ID" value="NZ_AJZD02000342.1"/>
</dbReference>
<evidence type="ECO:0000313" key="2">
    <source>
        <dbReference type="EMBL" id="OEF85468.1"/>
    </source>
</evidence>
<evidence type="ECO:0000313" key="3">
    <source>
        <dbReference type="Proteomes" id="UP000094802"/>
    </source>
</evidence>
<dbReference type="AlphaFoldDB" id="A0A1E5FBK9"/>
<dbReference type="InterPro" id="IPR008687">
    <property type="entry name" value="MobC"/>
</dbReference>
<organism evidence="2 3">
    <name type="scientific">Vibrio splendidus 12E03</name>
    <dbReference type="NCBI Taxonomy" id="1191305"/>
    <lineage>
        <taxon>Bacteria</taxon>
        <taxon>Pseudomonadati</taxon>
        <taxon>Pseudomonadota</taxon>
        <taxon>Gammaproteobacteria</taxon>
        <taxon>Vibrionales</taxon>
        <taxon>Vibrionaceae</taxon>
        <taxon>Vibrio</taxon>
    </lineage>
</organism>
<dbReference type="Pfam" id="PF05713">
    <property type="entry name" value="MobC"/>
    <property type="match status" value="1"/>
</dbReference>
<proteinExistence type="predicted"/>
<accession>A0A1E5FBK9</accession>
<comment type="caution">
    <text evidence="2">The sequence shown here is derived from an EMBL/GenBank/DDBJ whole genome shotgun (WGS) entry which is preliminary data.</text>
</comment>
<gene>
    <name evidence="2" type="ORF">A142_12010</name>
</gene>
<dbReference type="Proteomes" id="UP000094802">
    <property type="component" value="Unassembled WGS sequence"/>
</dbReference>
<protein>
    <submittedName>
        <fullName evidence="2">Mobilization protein</fullName>
    </submittedName>
</protein>